<protein>
    <submittedName>
        <fullName evidence="2">Uncharacterized protein</fullName>
    </submittedName>
</protein>
<proteinExistence type="predicted"/>
<gene>
    <name evidence="2" type="ORF">QE152_g22405</name>
</gene>
<dbReference type="Proteomes" id="UP001458880">
    <property type="component" value="Unassembled WGS sequence"/>
</dbReference>
<name>A0AAW1KM83_POPJA</name>
<evidence type="ECO:0000313" key="3">
    <source>
        <dbReference type="Proteomes" id="UP001458880"/>
    </source>
</evidence>
<accession>A0AAW1KM83</accession>
<feature type="coiled-coil region" evidence="1">
    <location>
        <begin position="5"/>
        <end position="67"/>
    </location>
</feature>
<dbReference type="EMBL" id="JASPKY010000215">
    <property type="protein sequence ID" value="KAK9719886.1"/>
    <property type="molecule type" value="Genomic_DNA"/>
</dbReference>
<sequence length="84" mass="9969">MSRKIDNINSKLERSQEKLNSMTNAKLNLERTIEKHFKEIQSLNQKISQVEIQIEKLVQEAAAKEIKERTRKELAMIKPNYMRL</sequence>
<reference evidence="2 3" key="1">
    <citation type="journal article" date="2024" name="BMC Genomics">
        <title>De novo assembly and annotation of Popillia japonica's genome with initial clues to its potential as an invasive pest.</title>
        <authorList>
            <person name="Cucini C."/>
            <person name="Boschi S."/>
            <person name="Funari R."/>
            <person name="Cardaioli E."/>
            <person name="Iannotti N."/>
            <person name="Marturano G."/>
            <person name="Paoli F."/>
            <person name="Bruttini M."/>
            <person name="Carapelli A."/>
            <person name="Frati F."/>
            <person name="Nardi F."/>
        </authorList>
    </citation>
    <scope>NUCLEOTIDE SEQUENCE [LARGE SCALE GENOMIC DNA]</scope>
    <source>
        <strain evidence="2">DMR45628</strain>
    </source>
</reference>
<organism evidence="2 3">
    <name type="scientific">Popillia japonica</name>
    <name type="common">Japanese beetle</name>
    <dbReference type="NCBI Taxonomy" id="7064"/>
    <lineage>
        <taxon>Eukaryota</taxon>
        <taxon>Metazoa</taxon>
        <taxon>Ecdysozoa</taxon>
        <taxon>Arthropoda</taxon>
        <taxon>Hexapoda</taxon>
        <taxon>Insecta</taxon>
        <taxon>Pterygota</taxon>
        <taxon>Neoptera</taxon>
        <taxon>Endopterygota</taxon>
        <taxon>Coleoptera</taxon>
        <taxon>Polyphaga</taxon>
        <taxon>Scarabaeiformia</taxon>
        <taxon>Scarabaeidae</taxon>
        <taxon>Rutelinae</taxon>
        <taxon>Popillia</taxon>
    </lineage>
</organism>
<evidence type="ECO:0000256" key="1">
    <source>
        <dbReference type="SAM" id="Coils"/>
    </source>
</evidence>
<keyword evidence="3" id="KW-1185">Reference proteome</keyword>
<keyword evidence="1" id="KW-0175">Coiled coil</keyword>
<comment type="caution">
    <text evidence="2">The sequence shown here is derived from an EMBL/GenBank/DDBJ whole genome shotgun (WGS) entry which is preliminary data.</text>
</comment>
<evidence type="ECO:0000313" key="2">
    <source>
        <dbReference type="EMBL" id="KAK9719886.1"/>
    </source>
</evidence>
<dbReference type="AlphaFoldDB" id="A0AAW1KM83"/>